<protein>
    <submittedName>
        <fullName evidence="8">Putative ferric reductase</fullName>
    </submittedName>
</protein>
<dbReference type="SFLD" id="SFLDS00052">
    <property type="entry name" value="Ferric_Reductase_Domain"/>
    <property type="match status" value="1"/>
</dbReference>
<accession>A0A0M9G6E0</accession>
<feature type="transmembrane region" description="Helical" evidence="6">
    <location>
        <begin position="97"/>
        <end position="120"/>
    </location>
</feature>
<dbReference type="InterPro" id="IPR013112">
    <property type="entry name" value="FAD-bd_8"/>
</dbReference>
<evidence type="ECO:0000256" key="5">
    <source>
        <dbReference type="ARBA" id="ARBA00023136"/>
    </source>
</evidence>
<feature type="domain" description="FAD-binding FR-type" evidence="7">
    <location>
        <begin position="590"/>
        <end position="710"/>
    </location>
</feature>
<dbReference type="InterPro" id="IPR050369">
    <property type="entry name" value="RBOH/FRE"/>
</dbReference>
<dbReference type="SFLD" id="SFLDG01168">
    <property type="entry name" value="Ferric_reductase_subgroup_(FRE"/>
    <property type="match status" value="1"/>
</dbReference>
<dbReference type="SUPFAM" id="SSF63380">
    <property type="entry name" value="Riboflavin synthase domain-like"/>
    <property type="match status" value="1"/>
</dbReference>
<evidence type="ECO:0000256" key="6">
    <source>
        <dbReference type="SAM" id="Phobius"/>
    </source>
</evidence>
<dbReference type="PANTHER" id="PTHR11972">
    <property type="entry name" value="NADPH OXIDASE"/>
    <property type="match status" value="1"/>
</dbReference>
<feature type="transmembrane region" description="Helical" evidence="6">
    <location>
        <begin position="267"/>
        <end position="284"/>
    </location>
</feature>
<feature type="transmembrane region" description="Helical" evidence="6">
    <location>
        <begin position="546"/>
        <end position="564"/>
    </location>
</feature>
<keyword evidence="3 6" id="KW-1133">Transmembrane helix</keyword>
<proteinExistence type="predicted"/>
<evidence type="ECO:0000313" key="8">
    <source>
        <dbReference type="EMBL" id="KPA83186.1"/>
    </source>
</evidence>
<dbReference type="OMA" id="IEAPERW"/>
<dbReference type="InterPro" id="IPR013130">
    <property type="entry name" value="Fe3_Rdtase_TM_dom"/>
</dbReference>
<dbReference type="Proteomes" id="UP000037923">
    <property type="component" value="Unassembled WGS sequence"/>
</dbReference>
<dbReference type="PANTHER" id="PTHR11972:SF69">
    <property type="entry name" value="FERRIC REDUCTION OXIDASE 6-RELATED"/>
    <property type="match status" value="1"/>
</dbReference>
<feature type="transmembrane region" description="Helical" evidence="6">
    <location>
        <begin position="343"/>
        <end position="359"/>
    </location>
</feature>
<feature type="transmembrane region" description="Helical" evidence="6">
    <location>
        <begin position="519"/>
        <end position="539"/>
    </location>
</feature>
<feature type="transmembrane region" description="Helical" evidence="6">
    <location>
        <begin position="54"/>
        <end position="76"/>
    </location>
</feature>
<evidence type="ECO:0000256" key="2">
    <source>
        <dbReference type="ARBA" id="ARBA00022692"/>
    </source>
</evidence>
<dbReference type="RefSeq" id="XP_015661625.1">
    <property type="nucleotide sequence ID" value="XM_015800023.1"/>
</dbReference>
<dbReference type="VEuPathDB" id="TriTrypDB:LpyrH10_04_4250"/>
<keyword evidence="4" id="KW-0560">Oxidoreductase</keyword>
<dbReference type="GO" id="GO:0016491">
    <property type="term" value="F:oxidoreductase activity"/>
    <property type="evidence" value="ECO:0007669"/>
    <property type="project" value="UniProtKB-KW"/>
</dbReference>
<keyword evidence="9" id="KW-1185">Reference proteome</keyword>
<feature type="transmembrane region" description="Helical" evidence="6">
    <location>
        <begin position="12"/>
        <end position="34"/>
    </location>
</feature>
<dbReference type="GeneID" id="26903166"/>
<name>A0A0M9G6E0_LEPPY</name>
<dbReference type="CDD" id="cd06186">
    <property type="entry name" value="NOX_Duox_like_FAD_NADP"/>
    <property type="match status" value="1"/>
</dbReference>
<comment type="subcellular location">
    <subcellularLocation>
        <location evidence="1">Membrane</location>
        <topology evidence="1">Multi-pass membrane protein</topology>
    </subcellularLocation>
</comment>
<dbReference type="InterPro" id="IPR013121">
    <property type="entry name" value="Fe_red_NAD-bd_6"/>
</dbReference>
<dbReference type="Pfam" id="PF08030">
    <property type="entry name" value="NAD_binding_6"/>
    <property type="match status" value="1"/>
</dbReference>
<evidence type="ECO:0000256" key="3">
    <source>
        <dbReference type="ARBA" id="ARBA00022989"/>
    </source>
</evidence>
<organism evidence="8 9">
    <name type="scientific">Leptomonas pyrrhocoris</name>
    <name type="common">Firebug parasite</name>
    <dbReference type="NCBI Taxonomy" id="157538"/>
    <lineage>
        <taxon>Eukaryota</taxon>
        <taxon>Discoba</taxon>
        <taxon>Euglenozoa</taxon>
        <taxon>Kinetoplastea</taxon>
        <taxon>Metakinetoplastina</taxon>
        <taxon>Trypanosomatida</taxon>
        <taxon>Trypanosomatidae</taxon>
        <taxon>Leishmaniinae</taxon>
        <taxon>Leptomonas</taxon>
    </lineage>
</organism>
<keyword evidence="5 6" id="KW-0472">Membrane</keyword>
<dbReference type="AlphaFoldDB" id="A0A0M9G6E0"/>
<reference evidence="8 9" key="1">
    <citation type="submission" date="2015-07" db="EMBL/GenBank/DDBJ databases">
        <title>High-quality genome of monoxenous trypanosomatid Leptomonas pyrrhocoris.</title>
        <authorList>
            <person name="Flegontov P."/>
            <person name="Butenko A."/>
            <person name="Firsov S."/>
            <person name="Vlcek C."/>
            <person name="Logacheva M.D."/>
            <person name="Field M."/>
            <person name="Filatov D."/>
            <person name="Flegontova O."/>
            <person name="Gerasimov E."/>
            <person name="Jackson A.P."/>
            <person name="Kelly S."/>
            <person name="Opperdoes F."/>
            <person name="O'Reilly A."/>
            <person name="Votypka J."/>
            <person name="Yurchenko V."/>
            <person name="Lukes J."/>
        </authorList>
    </citation>
    <scope>NUCLEOTIDE SEQUENCE [LARGE SCALE GENOMIC DNA]</scope>
    <source>
        <strain evidence="8">H10</strain>
    </source>
</reference>
<dbReference type="InterPro" id="IPR017938">
    <property type="entry name" value="Riboflavin_synthase-like_b-brl"/>
</dbReference>
<dbReference type="Pfam" id="PF01794">
    <property type="entry name" value="Ferric_reduct"/>
    <property type="match status" value="1"/>
</dbReference>
<dbReference type="PROSITE" id="PS51384">
    <property type="entry name" value="FAD_FR"/>
    <property type="match status" value="1"/>
</dbReference>
<comment type="caution">
    <text evidence="8">The sequence shown here is derived from an EMBL/GenBank/DDBJ whole genome shotgun (WGS) entry which is preliminary data.</text>
</comment>
<feature type="transmembrane region" description="Helical" evidence="6">
    <location>
        <begin position="434"/>
        <end position="457"/>
    </location>
</feature>
<dbReference type="Gene3D" id="3.40.50.80">
    <property type="entry name" value="Nucleotide-binding domain of ferredoxin-NADP reductase (FNR) module"/>
    <property type="match status" value="1"/>
</dbReference>
<feature type="transmembrane region" description="Helical" evidence="6">
    <location>
        <begin position="380"/>
        <end position="402"/>
    </location>
</feature>
<evidence type="ECO:0000259" key="7">
    <source>
        <dbReference type="PROSITE" id="PS51384"/>
    </source>
</evidence>
<dbReference type="InterPro" id="IPR017927">
    <property type="entry name" value="FAD-bd_FR_type"/>
</dbReference>
<dbReference type="GO" id="GO:0005886">
    <property type="term" value="C:plasma membrane"/>
    <property type="evidence" value="ECO:0007669"/>
    <property type="project" value="TreeGrafter"/>
</dbReference>
<gene>
    <name evidence="8" type="ORF">ABB37_02875</name>
</gene>
<dbReference type="InterPro" id="IPR039261">
    <property type="entry name" value="FNR_nucleotide-bd"/>
</dbReference>
<dbReference type="OrthoDB" id="260856at2759"/>
<feature type="transmembrane region" description="Helical" evidence="6">
    <location>
        <begin position="154"/>
        <end position="175"/>
    </location>
</feature>
<dbReference type="Pfam" id="PF08022">
    <property type="entry name" value="FAD_binding_8"/>
    <property type="match status" value="1"/>
</dbReference>
<evidence type="ECO:0000313" key="9">
    <source>
        <dbReference type="Proteomes" id="UP000037923"/>
    </source>
</evidence>
<dbReference type="SUPFAM" id="SSF52343">
    <property type="entry name" value="Ferredoxin reductase-like, C-terminal NADP-linked domain"/>
    <property type="match status" value="1"/>
</dbReference>
<feature type="transmembrane region" description="Helical" evidence="6">
    <location>
        <begin position="469"/>
        <end position="489"/>
    </location>
</feature>
<evidence type="ECO:0000256" key="1">
    <source>
        <dbReference type="ARBA" id="ARBA00004141"/>
    </source>
</evidence>
<evidence type="ECO:0000256" key="4">
    <source>
        <dbReference type="ARBA" id="ARBA00023002"/>
    </source>
</evidence>
<dbReference type="EMBL" id="LGTL01000004">
    <property type="protein sequence ID" value="KPA83186.1"/>
    <property type="molecule type" value="Genomic_DNA"/>
</dbReference>
<sequence length="936" mass="102840">MLHVAPLMREVQLLVLLVGAALTFALSLTGLLTWRSMPFFKPPVPGQPRSHGYNGAGMLGILTFFTFAGSSVALLFESSQLFVRYTFHPAHTGRKWVVYQHAAIVTQVGLALFFFLTGVVSFVRWASNPAKCAFIFCLGVESHPSVAKSRGESFSALLSSIFFVALVPLSCVMWYRVYTLWLLQKAFRAVGTSEGVHSTIAGDFAVNPSDKNGGESHSDASILVANTSTSSPGEGSACAATSANPMAKPPSIRTYAATPWKKQLSRIIGLCLGIVACALLTFWLPNDPRKTSAYGIASFASLCISREHRSGNSTVPEMPYAWFRTGQIRVSQDLILKLFPGNVFFYVYLLSLAIIVFVLRQTQTGRYWMQRRIPRCACFTYGEAAFMAATAWLVLFFTIYWVRDHNFKVAWTADTPDSRQIKRAERWARGMGQLAILFLSLLLLPVGRQSVIVTVLGVSRDGLLWFHRAVGYCMLAATLAHVIAFYVSFADYDLLMENLNKIPNIVGEKRVMDDYTVSVATWTTWFLLVAMGIFSLNAMRRRFYELFYYAHLGATYMTLPMMIFHASAGWMYMLPGLTLFLADQLVRVWQRSAVVRVVHARTISEDTVELAFSVPGRWDMRCVHPGQYVLVCVPELTALQWHPFTLTSVVDEDGAADAGGVAVSTTGTVFYLHIKSMGPLTWTGRLYDMVRSGQVFSVGVEGPCGTPVDYSRYDDIVLVAGGIGAAPCVSVYGSLLRAHMRSADGAGVPRVRMVWSTRSASLVGAVADMLQLPVSYRGLVRMPEQREKGTTAAAMNSCVRAMLEGNARCLRTAEAFMCDIYVTREGELEKFAVVTSGVADRRGRVGVFREELEGDGIDSAAAAATSHPGGCVRLHEGRPDVFREVVETLTDPATGLVKGDVTRMLVLACGPERMVADAVNACAKLGVAVHVEEFLF</sequence>
<keyword evidence="2 6" id="KW-0812">Transmembrane</keyword>